<dbReference type="InterPro" id="IPR036291">
    <property type="entry name" value="NAD(P)-bd_dom_sf"/>
</dbReference>
<dbReference type="Pfam" id="PF08240">
    <property type="entry name" value="ADH_N"/>
    <property type="match status" value="1"/>
</dbReference>
<accession>I8TAB2</accession>
<evidence type="ECO:0000313" key="3">
    <source>
        <dbReference type="Proteomes" id="UP000003704"/>
    </source>
</evidence>
<evidence type="ECO:0000259" key="1">
    <source>
        <dbReference type="SMART" id="SM00829"/>
    </source>
</evidence>
<dbReference type="GO" id="GO:0016491">
    <property type="term" value="F:oxidoreductase activity"/>
    <property type="evidence" value="ECO:0007669"/>
    <property type="project" value="InterPro"/>
</dbReference>
<reference evidence="2 3" key="1">
    <citation type="journal article" date="2012" name="J. Bacteriol.">
        <title>Genome Sequence of n-Alkane-Degrading Hydrocarboniphaga effusa Strain AP103T (ATCC BAA-332T).</title>
        <authorList>
            <person name="Chang H.K."/>
            <person name="Zylstra G.J."/>
            <person name="Chae J.C."/>
        </authorList>
    </citation>
    <scope>NUCLEOTIDE SEQUENCE [LARGE SCALE GENOMIC DNA]</scope>
    <source>
        <strain evidence="2 3">AP103</strain>
    </source>
</reference>
<evidence type="ECO:0000313" key="2">
    <source>
        <dbReference type="EMBL" id="EIT70838.1"/>
    </source>
</evidence>
<dbReference type="CDD" id="cd08276">
    <property type="entry name" value="MDR7"/>
    <property type="match status" value="1"/>
</dbReference>
<sequence length="340" mass="35486">MKALLLSGTGFEHFGLAECEAPRPQAGEVLLRMRAAGITLRDYKVVTGAYGADGQTRPLIPGGEGVGEIVELGEGVRGLEIGQRVSPLFVQGWVDVHPRRETIAGGTLGGPLLHGCYGQYLAVRADSVVEAPEHLSDAEAATLPFAGVAAWRTIHEQGAIGHGDTVVIQGTGGIPLFALQFAKRAGARVIVTSKSDDKLERARQLGADHVINYANTPDWAQAVLDLTNGEGAHLVLDPGGSATIAQSVRAVRPCGAISVFNALGAADIGVNLPYLLGHNLRVHGVNAGSRIAHRKAALAMSAGKLKPVIENIVSLAEGPQAVAHAPKAEQFGKVCLQFDL</sequence>
<organism evidence="2 3">
    <name type="scientific">Hydrocarboniphaga effusa AP103</name>
    <dbReference type="NCBI Taxonomy" id="1172194"/>
    <lineage>
        <taxon>Bacteria</taxon>
        <taxon>Pseudomonadati</taxon>
        <taxon>Pseudomonadota</taxon>
        <taxon>Gammaproteobacteria</taxon>
        <taxon>Nevskiales</taxon>
        <taxon>Nevskiaceae</taxon>
        <taxon>Hydrocarboniphaga</taxon>
    </lineage>
</organism>
<dbReference type="PANTHER" id="PTHR45033">
    <property type="match status" value="1"/>
</dbReference>
<dbReference type="InterPro" id="IPR020843">
    <property type="entry name" value="ER"/>
</dbReference>
<dbReference type="InterPro" id="IPR052711">
    <property type="entry name" value="Zinc_ADH-like"/>
</dbReference>
<proteinExistence type="predicted"/>
<dbReference type="Gene3D" id="3.40.50.720">
    <property type="entry name" value="NAD(P)-binding Rossmann-like Domain"/>
    <property type="match status" value="1"/>
</dbReference>
<dbReference type="InterPro" id="IPR013154">
    <property type="entry name" value="ADH-like_N"/>
</dbReference>
<dbReference type="SUPFAM" id="SSF50129">
    <property type="entry name" value="GroES-like"/>
    <property type="match status" value="1"/>
</dbReference>
<dbReference type="PANTHER" id="PTHR45033:SF2">
    <property type="entry name" value="ZINC-TYPE ALCOHOL DEHYDROGENASE-LIKE PROTEIN C1773.06C"/>
    <property type="match status" value="1"/>
</dbReference>
<dbReference type="SUPFAM" id="SSF51735">
    <property type="entry name" value="NAD(P)-binding Rossmann-fold domains"/>
    <property type="match status" value="1"/>
</dbReference>
<name>I8TAB2_9GAMM</name>
<dbReference type="InterPro" id="IPR011032">
    <property type="entry name" value="GroES-like_sf"/>
</dbReference>
<keyword evidence="3" id="KW-1185">Reference proteome</keyword>
<feature type="domain" description="Enoyl reductase (ER)" evidence="1">
    <location>
        <begin position="10"/>
        <end position="336"/>
    </location>
</feature>
<dbReference type="InterPro" id="IPR013149">
    <property type="entry name" value="ADH-like_C"/>
</dbReference>
<dbReference type="Proteomes" id="UP000003704">
    <property type="component" value="Unassembled WGS sequence"/>
</dbReference>
<protein>
    <recommendedName>
        <fullName evidence="1">Enoyl reductase (ER) domain-containing protein</fullName>
    </recommendedName>
</protein>
<dbReference type="Pfam" id="PF00107">
    <property type="entry name" value="ADH_zinc_N"/>
    <property type="match status" value="1"/>
</dbReference>
<dbReference type="Gene3D" id="3.90.180.10">
    <property type="entry name" value="Medium-chain alcohol dehydrogenases, catalytic domain"/>
    <property type="match status" value="1"/>
</dbReference>
<dbReference type="SMART" id="SM00829">
    <property type="entry name" value="PKS_ER"/>
    <property type="match status" value="1"/>
</dbReference>
<dbReference type="EMBL" id="AKGD01000001">
    <property type="protein sequence ID" value="EIT70838.1"/>
    <property type="molecule type" value="Genomic_DNA"/>
</dbReference>
<gene>
    <name evidence="2" type="ORF">WQQ_09750</name>
</gene>
<dbReference type="RefSeq" id="WP_007183931.1">
    <property type="nucleotide sequence ID" value="NZ_AKGD01000001.1"/>
</dbReference>
<dbReference type="STRING" id="1172194.WQQ_09750"/>
<dbReference type="AlphaFoldDB" id="I8TAB2"/>
<comment type="caution">
    <text evidence="2">The sequence shown here is derived from an EMBL/GenBank/DDBJ whole genome shotgun (WGS) entry which is preliminary data.</text>
</comment>